<dbReference type="AlphaFoldDB" id="A0A8X6IJ58"/>
<reference evidence="1" key="1">
    <citation type="submission" date="2020-08" db="EMBL/GenBank/DDBJ databases">
        <title>Multicomponent nature underlies the extraordinary mechanical properties of spider dragline silk.</title>
        <authorList>
            <person name="Kono N."/>
            <person name="Nakamura H."/>
            <person name="Mori M."/>
            <person name="Yoshida Y."/>
            <person name="Ohtoshi R."/>
            <person name="Malay A.D."/>
            <person name="Moran D.A.P."/>
            <person name="Tomita M."/>
            <person name="Numata K."/>
            <person name="Arakawa K."/>
        </authorList>
    </citation>
    <scope>NUCLEOTIDE SEQUENCE</scope>
</reference>
<keyword evidence="2" id="KW-1185">Reference proteome</keyword>
<feature type="non-terminal residue" evidence="1">
    <location>
        <position position="1"/>
    </location>
</feature>
<organism evidence="1 2">
    <name type="scientific">Nephila pilipes</name>
    <name type="common">Giant wood spider</name>
    <name type="synonym">Nephila maculata</name>
    <dbReference type="NCBI Taxonomy" id="299642"/>
    <lineage>
        <taxon>Eukaryota</taxon>
        <taxon>Metazoa</taxon>
        <taxon>Ecdysozoa</taxon>
        <taxon>Arthropoda</taxon>
        <taxon>Chelicerata</taxon>
        <taxon>Arachnida</taxon>
        <taxon>Araneae</taxon>
        <taxon>Araneomorphae</taxon>
        <taxon>Entelegynae</taxon>
        <taxon>Araneoidea</taxon>
        <taxon>Nephilidae</taxon>
        <taxon>Nephila</taxon>
    </lineage>
</organism>
<protein>
    <submittedName>
        <fullName evidence="1">Uncharacterized protein</fullName>
    </submittedName>
</protein>
<gene>
    <name evidence="1" type="ORF">NPIL_305651</name>
</gene>
<sequence>DQALQIAQNVGSAFSELSLQELNQTDYFDVDTSSAEIEDKQAEALIN</sequence>
<proteinExistence type="predicted"/>
<feature type="non-terminal residue" evidence="1">
    <location>
        <position position="47"/>
    </location>
</feature>
<dbReference type="EMBL" id="BMAW01091117">
    <property type="protein sequence ID" value="GFS48096.1"/>
    <property type="molecule type" value="Genomic_DNA"/>
</dbReference>
<evidence type="ECO:0000313" key="1">
    <source>
        <dbReference type="EMBL" id="GFS48096.1"/>
    </source>
</evidence>
<accession>A0A8X6IJ58</accession>
<dbReference type="Proteomes" id="UP000887013">
    <property type="component" value="Unassembled WGS sequence"/>
</dbReference>
<comment type="caution">
    <text evidence="1">The sequence shown here is derived from an EMBL/GenBank/DDBJ whole genome shotgun (WGS) entry which is preliminary data.</text>
</comment>
<evidence type="ECO:0000313" key="2">
    <source>
        <dbReference type="Proteomes" id="UP000887013"/>
    </source>
</evidence>
<name>A0A8X6IJ58_NEPPI</name>